<evidence type="ECO:0000313" key="3">
    <source>
        <dbReference type="RefSeq" id="XP_041441087.1"/>
    </source>
</evidence>
<dbReference type="InterPro" id="IPR016186">
    <property type="entry name" value="C-type_lectin-like/link_sf"/>
</dbReference>
<dbReference type="GO" id="GO:0005886">
    <property type="term" value="C:plasma membrane"/>
    <property type="evidence" value="ECO:0007669"/>
    <property type="project" value="InterPro"/>
</dbReference>
<reference evidence="3" key="1">
    <citation type="submission" date="2025-08" db="UniProtKB">
        <authorList>
            <consortium name="RefSeq"/>
        </authorList>
    </citation>
    <scope>IDENTIFICATION</scope>
    <source>
        <strain evidence="3">J_2021</strain>
        <tissue evidence="3">Erythrocytes</tissue>
    </source>
</reference>
<dbReference type="GeneID" id="108695942"/>
<dbReference type="AlphaFoldDB" id="A0A8J1MH95"/>
<gene>
    <name evidence="3" type="primary">LOC108695942</name>
</gene>
<feature type="domain" description="C-type lectin" evidence="1">
    <location>
        <begin position="87"/>
        <end position="195"/>
    </location>
</feature>
<dbReference type="GO" id="GO:0004888">
    <property type="term" value="F:transmembrane signaling receptor activity"/>
    <property type="evidence" value="ECO:0007669"/>
    <property type="project" value="InterPro"/>
</dbReference>
<dbReference type="Proteomes" id="UP000186698">
    <property type="component" value="Chromosome 1L"/>
</dbReference>
<dbReference type="KEGG" id="xla:108695942"/>
<dbReference type="Gene3D" id="3.10.100.10">
    <property type="entry name" value="Mannose-Binding Protein A, subunit A"/>
    <property type="match status" value="1"/>
</dbReference>
<dbReference type="OrthoDB" id="7357196at2759"/>
<evidence type="ECO:0000259" key="1">
    <source>
        <dbReference type="PROSITE" id="PS50041"/>
    </source>
</evidence>
<organism evidence="2 3">
    <name type="scientific">Xenopus laevis</name>
    <name type="common">African clawed frog</name>
    <dbReference type="NCBI Taxonomy" id="8355"/>
    <lineage>
        <taxon>Eukaryota</taxon>
        <taxon>Metazoa</taxon>
        <taxon>Chordata</taxon>
        <taxon>Craniata</taxon>
        <taxon>Vertebrata</taxon>
        <taxon>Euteleostomi</taxon>
        <taxon>Amphibia</taxon>
        <taxon>Batrachia</taxon>
        <taxon>Anura</taxon>
        <taxon>Pipoidea</taxon>
        <taxon>Pipidae</taxon>
        <taxon>Xenopodinae</taxon>
        <taxon>Xenopus</taxon>
        <taxon>Xenopus</taxon>
    </lineage>
</organism>
<name>A0A8J1MH95_XENLA</name>
<dbReference type="RefSeq" id="XP_041441087.1">
    <property type="nucleotide sequence ID" value="XM_041585153.1"/>
</dbReference>
<dbReference type="SUPFAM" id="SSF56436">
    <property type="entry name" value="C-type lectin-like"/>
    <property type="match status" value="1"/>
</dbReference>
<dbReference type="PANTHER" id="PTHR15028">
    <property type="entry name" value="CD72-RELATED"/>
    <property type="match status" value="1"/>
</dbReference>
<proteinExistence type="predicted"/>
<protein>
    <submittedName>
        <fullName evidence="3">Killer cell lectin-like receptor subfamily G member 1</fullName>
    </submittedName>
</protein>
<sequence>MFFLQMEKYKFFSKSMPILSHNTSDQLELDRCSAERLSLNISLFHSKELEQNSTQTAHRMGQLVKCLKQAIYEAEWTSKCPLGWTLLNQRCYFFSIERKPRGESHQFCEQKDSQLASVKQKDTMLQGLIKGQNAVYWIGLTQKRDPHDPYAVMQWYWPDGTIDTYLPNTEGQSCAKMGSSLSVHPCDFPLQWICEMGTANSNLFERMKTCYS</sequence>
<dbReference type="Pfam" id="PF00059">
    <property type="entry name" value="Lectin_C"/>
    <property type="match status" value="1"/>
</dbReference>
<keyword evidence="2" id="KW-1185">Reference proteome</keyword>
<dbReference type="SMART" id="SM00034">
    <property type="entry name" value="CLECT"/>
    <property type="match status" value="1"/>
</dbReference>
<dbReference type="PANTHER" id="PTHR15028:SF6">
    <property type="entry name" value="B-CELL DIFFERENTIATION ANTIGEN CD72"/>
    <property type="match status" value="1"/>
</dbReference>
<dbReference type="InterPro" id="IPR016187">
    <property type="entry name" value="CTDL_fold"/>
</dbReference>
<dbReference type="InterPro" id="IPR039689">
    <property type="entry name" value="CD72"/>
</dbReference>
<dbReference type="PROSITE" id="PS50041">
    <property type="entry name" value="C_TYPE_LECTIN_2"/>
    <property type="match status" value="1"/>
</dbReference>
<evidence type="ECO:0000313" key="2">
    <source>
        <dbReference type="Proteomes" id="UP000186698"/>
    </source>
</evidence>
<dbReference type="InterPro" id="IPR001304">
    <property type="entry name" value="C-type_lectin-like"/>
</dbReference>
<accession>A0A8J1MH95</accession>